<dbReference type="InterPro" id="IPR036259">
    <property type="entry name" value="MFS_trans_sf"/>
</dbReference>
<protein>
    <submittedName>
        <fullName evidence="10">Uu.00g013810.m01.CDS01</fullName>
    </submittedName>
</protein>
<dbReference type="EMBL" id="CAUWAG010000020">
    <property type="protein sequence ID" value="CAJ2513262.1"/>
    <property type="molecule type" value="Genomic_DNA"/>
</dbReference>
<dbReference type="AlphaFoldDB" id="A0AAI8YN13"/>
<evidence type="ECO:0000256" key="6">
    <source>
        <dbReference type="ARBA" id="ARBA00023136"/>
    </source>
</evidence>
<proteinExistence type="inferred from homology"/>
<keyword evidence="4 8" id="KW-0812">Transmembrane</keyword>
<dbReference type="PANTHER" id="PTHR48022">
    <property type="entry name" value="PLASTIDIC GLUCOSE TRANSPORTER 4"/>
    <property type="match status" value="1"/>
</dbReference>
<dbReference type="NCBIfam" id="TIGR00879">
    <property type="entry name" value="SP"/>
    <property type="match status" value="1"/>
</dbReference>
<dbReference type="PANTHER" id="PTHR48022:SF26">
    <property type="entry name" value="MAJOR FACILITATOR SUPERFAMILY (MFS) PROFILE DOMAIN-CONTAINING PROTEIN-RELATED"/>
    <property type="match status" value="1"/>
</dbReference>
<feature type="transmembrane region" description="Helical" evidence="8">
    <location>
        <begin position="152"/>
        <end position="171"/>
    </location>
</feature>
<organism evidence="10 11">
    <name type="scientific">Anthostomella pinea</name>
    <dbReference type="NCBI Taxonomy" id="933095"/>
    <lineage>
        <taxon>Eukaryota</taxon>
        <taxon>Fungi</taxon>
        <taxon>Dikarya</taxon>
        <taxon>Ascomycota</taxon>
        <taxon>Pezizomycotina</taxon>
        <taxon>Sordariomycetes</taxon>
        <taxon>Xylariomycetidae</taxon>
        <taxon>Xylariales</taxon>
        <taxon>Xylariaceae</taxon>
        <taxon>Anthostomella</taxon>
    </lineage>
</organism>
<evidence type="ECO:0000256" key="8">
    <source>
        <dbReference type="SAM" id="Phobius"/>
    </source>
</evidence>
<dbReference type="InterPro" id="IPR003663">
    <property type="entry name" value="Sugar/inositol_transpt"/>
</dbReference>
<dbReference type="InterPro" id="IPR020846">
    <property type="entry name" value="MFS_dom"/>
</dbReference>
<dbReference type="InterPro" id="IPR005829">
    <property type="entry name" value="Sugar_transporter_CS"/>
</dbReference>
<dbReference type="InterPro" id="IPR005828">
    <property type="entry name" value="MFS_sugar_transport-like"/>
</dbReference>
<evidence type="ECO:0000256" key="1">
    <source>
        <dbReference type="ARBA" id="ARBA00004141"/>
    </source>
</evidence>
<keyword evidence="5 8" id="KW-1133">Transmembrane helix</keyword>
<reference evidence="10" key="1">
    <citation type="submission" date="2023-10" db="EMBL/GenBank/DDBJ databases">
        <authorList>
            <person name="Hackl T."/>
        </authorList>
    </citation>
    <scope>NUCLEOTIDE SEQUENCE</scope>
</reference>
<feature type="transmembrane region" description="Helical" evidence="8">
    <location>
        <begin position="315"/>
        <end position="335"/>
    </location>
</feature>
<name>A0AAI8YN13_9PEZI</name>
<dbReference type="GO" id="GO:0016020">
    <property type="term" value="C:membrane"/>
    <property type="evidence" value="ECO:0007669"/>
    <property type="project" value="UniProtKB-SubCell"/>
</dbReference>
<accession>A0AAI8YN13</accession>
<dbReference type="GO" id="GO:0005351">
    <property type="term" value="F:carbohydrate:proton symporter activity"/>
    <property type="evidence" value="ECO:0007669"/>
    <property type="project" value="TreeGrafter"/>
</dbReference>
<dbReference type="PROSITE" id="PS00216">
    <property type="entry name" value="SUGAR_TRANSPORT_1"/>
    <property type="match status" value="1"/>
</dbReference>
<dbReference type="InterPro" id="IPR050360">
    <property type="entry name" value="MFS_Sugar_Transporters"/>
</dbReference>
<evidence type="ECO:0000256" key="5">
    <source>
        <dbReference type="ARBA" id="ARBA00022989"/>
    </source>
</evidence>
<evidence type="ECO:0000256" key="3">
    <source>
        <dbReference type="ARBA" id="ARBA00022448"/>
    </source>
</evidence>
<feature type="transmembrane region" description="Helical" evidence="8">
    <location>
        <begin position="443"/>
        <end position="464"/>
    </location>
</feature>
<feature type="transmembrane region" description="Helical" evidence="8">
    <location>
        <begin position="415"/>
        <end position="437"/>
    </location>
</feature>
<feature type="transmembrane region" description="Helical" evidence="8">
    <location>
        <begin position="284"/>
        <end position="303"/>
    </location>
</feature>
<evidence type="ECO:0000259" key="9">
    <source>
        <dbReference type="PROSITE" id="PS50850"/>
    </source>
</evidence>
<dbReference type="PROSITE" id="PS50850">
    <property type="entry name" value="MFS"/>
    <property type="match status" value="1"/>
</dbReference>
<feature type="transmembrane region" description="Helical" evidence="8">
    <location>
        <begin position="183"/>
        <end position="204"/>
    </location>
</feature>
<feature type="transmembrane region" description="Helical" evidence="8">
    <location>
        <begin position="95"/>
        <end position="113"/>
    </location>
</feature>
<comment type="similarity">
    <text evidence="2 7">Belongs to the major facilitator superfamily. Sugar transporter (TC 2.A.1.1) family.</text>
</comment>
<dbReference type="Pfam" id="PF00083">
    <property type="entry name" value="Sugar_tr"/>
    <property type="match status" value="1"/>
</dbReference>
<feature type="transmembrane region" description="Helical" evidence="8">
    <location>
        <begin position="342"/>
        <end position="364"/>
    </location>
</feature>
<dbReference type="FunFam" id="1.20.1250.20:FF:000061">
    <property type="entry name" value="MFS sugar transporter"/>
    <property type="match status" value="1"/>
</dbReference>
<feature type="transmembrane region" description="Helical" evidence="8">
    <location>
        <begin position="384"/>
        <end position="403"/>
    </location>
</feature>
<comment type="caution">
    <text evidence="10">The sequence shown here is derived from an EMBL/GenBank/DDBJ whole genome shotgun (WGS) entry which is preliminary data.</text>
</comment>
<feature type="transmembrane region" description="Helical" evidence="8">
    <location>
        <begin position="62"/>
        <end position="83"/>
    </location>
</feature>
<keyword evidence="6 8" id="KW-0472">Membrane</keyword>
<keyword evidence="3 7" id="KW-0813">Transport</keyword>
<comment type="subcellular location">
    <subcellularLocation>
        <location evidence="1">Membrane</location>
        <topology evidence="1">Multi-pass membrane protein</topology>
    </subcellularLocation>
</comment>
<evidence type="ECO:0000313" key="11">
    <source>
        <dbReference type="Proteomes" id="UP001295740"/>
    </source>
</evidence>
<sequence>MAVAKSSQPYFGLKGKWLTFWITVACATDMSLFGFDQGVFSGVVITQDYLDVHNLNGSGKTSVLSIVTSIYTVGCFLGAVIAFGIGEKYGRKKTIIVGTVIMTIGAILQTSSFSVPHMIVARIVTGIGNGINTATAPVWQTETSKVHNRGKLVVFEMSMNIFGFMLSNWVNYGMSFVGGSVGWRFPLSVQLLFCLVLFCTVPWLPESPRWLIAHGRDDEASLILADLEDKSVNDPYVMAERQEILYSVDYERKNAIRWRDILRGRTKAGTKSVRRLILGSGTQAMQQLGGINIMSYYLPTLLIESVKLEPSMARLIAACASVAYLFASLAAAPLVERFGRRIMMIISTAIQFFCFLLMTVLLYYTEKPGYPYQDEVAKASVVWFFIYYMGFGLGMLGIPWLYPTEINSLPMRTKATAVATMTDWLTNFVVVEVAPIGLQTLGWKFYIVWTVTNAAFLPILWLFYPETSGRTLEDLDAYYRDNPPLIVINDPDSTSRRRPAKFAAAQGRDIEEATADLRRRSVLEHDEPKVSQSGIRV</sequence>
<dbReference type="PRINTS" id="PR00171">
    <property type="entry name" value="SUGRTRNSPORT"/>
</dbReference>
<keyword evidence="11" id="KW-1185">Reference proteome</keyword>
<dbReference type="Gene3D" id="1.20.1250.20">
    <property type="entry name" value="MFS general substrate transporter like domains"/>
    <property type="match status" value="1"/>
</dbReference>
<dbReference type="Proteomes" id="UP001295740">
    <property type="component" value="Unassembled WGS sequence"/>
</dbReference>
<evidence type="ECO:0000256" key="4">
    <source>
        <dbReference type="ARBA" id="ARBA00022692"/>
    </source>
</evidence>
<evidence type="ECO:0000256" key="2">
    <source>
        <dbReference type="ARBA" id="ARBA00010992"/>
    </source>
</evidence>
<gene>
    <name evidence="10" type="ORF">KHLLAP_LOCUS13730</name>
</gene>
<dbReference type="SUPFAM" id="SSF103473">
    <property type="entry name" value="MFS general substrate transporter"/>
    <property type="match status" value="1"/>
</dbReference>
<feature type="domain" description="Major facilitator superfamily (MFS) profile" evidence="9">
    <location>
        <begin position="22"/>
        <end position="468"/>
    </location>
</feature>
<evidence type="ECO:0000256" key="7">
    <source>
        <dbReference type="RuleBase" id="RU003346"/>
    </source>
</evidence>
<evidence type="ECO:0000313" key="10">
    <source>
        <dbReference type="EMBL" id="CAJ2513262.1"/>
    </source>
</evidence>